<dbReference type="PROSITE" id="PS50994">
    <property type="entry name" value="INTEGRASE"/>
    <property type="match status" value="1"/>
</dbReference>
<evidence type="ECO:0000313" key="18">
    <source>
        <dbReference type="EMBL" id="TDH15237.1"/>
    </source>
</evidence>
<dbReference type="GO" id="GO:0005615">
    <property type="term" value="C:extracellular space"/>
    <property type="evidence" value="ECO:0007669"/>
    <property type="project" value="InterPro"/>
</dbReference>
<evidence type="ECO:0000256" key="9">
    <source>
        <dbReference type="ARBA" id="ARBA00022759"/>
    </source>
</evidence>
<dbReference type="GO" id="GO:0004867">
    <property type="term" value="F:serine-type endopeptidase inhibitor activity"/>
    <property type="evidence" value="ECO:0007669"/>
    <property type="project" value="UniProtKB-KW"/>
</dbReference>
<dbReference type="Pfam" id="PF22938">
    <property type="entry name" value="Integrase_p58_C"/>
    <property type="match status" value="1"/>
</dbReference>
<dbReference type="InterPro" id="IPR054465">
    <property type="entry name" value="Integrase_p58-like_C"/>
</dbReference>
<dbReference type="InterPro" id="IPR008930">
    <property type="entry name" value="Terpenoid_cyclase/PrenylTrfase"/>
</dbReference>
<evidence type="ECO:0000313" key="19">
    <source>
        <dbReference type="Proteomes" id="UP000295070"/>
    </source>
</evidence>
<dbReference type="SMART" id="SM01361">
    <property type="entry name" value="A2M_recep"/>
    <property type="match status" value="1"/>
</dbReference>
<dbReference type="SUPFAM" id="SSF53098">
    <property type="entry name" value="Ribonuclease H-like"/>
    <property type="match status" value="1"/>
</dbReference>
<dbReference type="InterPro" id="IPR011625">
    <property type="entry name" value="A2M_N_BRD"/>
</dbReference>
<comment type="similarity">
    <text evidence="2">Belongs to the protease inhibitor I39 (alpha-2-macroglobulin) family.</text>
</comment>
<keyword evidence="11" id="KW-0722">Serine protease inhibitor</keyword>
<evidence type="ECO:0000256" key="8">
    <source>
        <dbReference type="ARBA" id="ARBA00022729"/>
    </source>
</evidence>
<dbReference type="InterPro" id="IPR036397">
    <property type="entry name" value="RNaseH_sf"/>
</dbReference>
<dbReference type="FunFam" id="1.10.340.70:FF:000001">
    <property type="entry name" value="Retrovirus-related Pol polyprotein from transposon gypsy-like Protein"/>
    <property type="match status" value="1"/>
</dbReference>
<dbReference type="PROSITE" id="PS00477">
    <property type="entry name" value="ALPHA_2_MACROGLOBULIN"/>
    <property type="match status" value="1"/>
</dbReference>
<dbReference type="Pfam" id="PF07677">
    <property type="entry name" value="A2M_recep"/>
    <property type="match status" value="1"/>
</dbReference>
<evidence type="ECO:0000256" key="5">
    <source>
        <dbReference type="ARBA" id="ARBA00022690"/>
    </source>
</evidence>
<name>A0A484DL96_PERFV</name>
<dbReference type="SMART" id="SM01360">
    <property type="entry name" value="A2M"/>
    <property type="match status" value="1"/>
</dbReference>
<sequence length="2203" mass="245242">MILDTDASDVGIGAVLSQAQQGRERVLAYGSRKLSKTEQNYCTTRRELLAVVEFTSHFRQYLLGRPFRTACHQAVQCELDSVISQASQSPVGVEGSLAPTMESPVGVNFKPQEKINVAKTSEAAFFCGWSPEELQQAQEADIDIAPIRAWMEAGGERPTWVAVSPCSPATKTYWSQWRRLYIRNGILVRRFYCLDDTQFYPQIVLPRVLQPDVMRQMHDGPIGGHFGVERTVARLQTRFYWYRMREDVTLWCRTCTSCASKARPRKTPQAPMGTIRVGAPMERVALDIMGPLNETERHNGYVLVIQDYFTKWVEAFPLPNDKAESVAGVLASEWVCRYGAPQTLHSDQGRNFESQVFQKMCTLFGIEKTHTTPFRPQSDGQVERFNSNLQKILATTAERCHWDWDLMIPYAVMAYRATRHSATGLSPNYMMFGREVSEPVDLLELAHQIARDALGESAERAKRQYDKNCCRTQYQVGDTVWYLIKGTRKVKNKVRKFLPSYEGPFFILGQLDDLVYRIQKGPKTKAKVVHHDQLKPYRSRDSLDNSWAKELAQGWTPVEVSPPALDTDTADPDLVGLFSKTNVEETSCGILNQAGDTPAAVTPLSPTRHSAEDPQDSGGGGLEPSQQKLEEWCWQQTGLVIQLLGSKTTLGIGRRLQSSNEFGGSDSRGRGRWWFGGINSKPPPPPFEQVGLHIPVRLSLTTARSRLEGRKLSRCLALHRLCSADMAPVLQMFAVIIVSALLQTATSAHLNDTIFAVTVSSQVRGGKQETLCAQIHGPTEPVALTITLEMDSGRTAILEEAVKQDFYRCLNFQVPTVRTRTVATINVTIQGESGLMNKKTKILIEPPAFIHIILTDKPIYKPGQTVQFRIVSMDTNFIPVDRVYKVVELQDPNSNRIAQWLNKTIGSGILDLSHPMIPEAVQGSYMITAWTDKGEQISHSFDIKEYVLPKYEVKVHLPSVITIQDQEATIRICGKYTYGKPVVGSVKAVFCRKAMWFYWYSSSRESDICKTYELTTDKGGCAAQTVSMAEFALKKNMYRDSFEVNAEMEEYGTGVILKGSGQTSFSSQIRTVTFEDVPAAYKPGISLEGKVKMIGPDNKAVANEAVYLFVRDSQNLTLTTDMTGMASFSLDTALWTDTVTLEARSRKTEEHEPYVRNMRWPEYRSAYHRVAAFYSKSSSFLKLMQGSGMLPCDKDATVRAQYIIQGEELKTGQEVLEFFFLVMTRGGIVQHGRVPVAVKVGTVNKGEFSISLHHVTNLAPFAQVIVYTVMPSGEAVADSKDFPIQLCLNNKVSLKFSSLQELPAEKTTLSLQAHPGSMCSVRAIDQSVLLLQPEQELSVDYVYSQLPLQKLSGYSHEVEDFEPYPCFPVPMPEPEPEPEPEQGIAVDDVEPASRAKRSVYFEPPSQNNDVYSIFKEIGIKIVTNSDVKKPYNCHERSYDLVYSYSDVLDSPVPMAFNMMPQGVGGVLGGKKEEKKETVRTFFPETWIWDLVPVGDSGSVNVEKTVPDTITKWAAGAFCVSSVGFGVSPNTGLTAFQPFFVSLTLPYSVIRGEVFTLKATVFNYLSKCIMVNIALADSDQYTFRNCDGCQYSVCLCGEESRTFSWIVTPTALGQVNLKVSAEALKTDILCGNEVATVPDMGRIDTVVRTLLVEAEGTPQMVSHNALLCPAESPLEKKISLLMPEMFVAGSARASVSVLGDLMGRAMKNLDKLLAMPYGCGEQNMVLFAPNIFILNYLKSTAQLTKDIQDKATRFLESGYQRELTYKHDDGSYSAFGKSDESGNTWLTAFVMKSFGGARPYIFVQDKHIEDARMWLSTNQRTDGCISSVGKLFHNGMKGGVSDDVSLTAYITAALLELDTNATDPVVQNCLKCLKEAVGGQLDNLYTTALLSYTFTLAGDEEMRSKLITYMHQKSNTQGGTRHWNRAGASGKGLDSLEVEMTSYMLLALLSGPAMPDFGLDYSSSIVRWLAQQQNPYGGFSSTQDTVVALQALAKYGAATYSAEGSTTVTVTSLGGLNKEFTVDQSNRLLYQEEKLSEVPGEYMVRAEGQSCVLAQISMHYNIPPPPDFSAFNISADTMAKCNISKPQLILFVTVRYQGRREETNMVIINIKLLSGYILDKISLKLLQRDRSVKRVDVEEGFINLYLEGLKKDETKMHSVTLEEDVPVRNLKAAVVKVYDYYQTSDEAVTDYNSPCAESDSINEL</sequence>
<dbReference type="SMART" id="SM01359">
    <property type="entry name" value="A2M_N_2"/>
    <property type="match status" value="1"/>
</dbReference>
<dbReference type="InterPro" id="IPR001599">
    <property type="entry name" value="Macroglobln_a2"/>
</dbReference>
<dbReference type="SUPFAM" id="SSF49410">
    <property type="entry name" value="Alpha-macroglobulin receptor domain"/>
    <property type="match status" value="1"/>
</dbReference>
<evidence type="ECO:0000256" key="3">
    <source>
        <dbReference type="ARBA" id="ARBA00022525"/>
    </source>
</evidence>
<dbReference type="GO" id="GO:0004519">
    <property type="term" value="F:endonuclease activity"/>
    <property type="evidence" value="ECO:0007669"/>
    <property type="project" value="UniProtKB-KW"/>
</dbReference>
<comment type="subcellular location">
    <subcellularLocation>
        <location evidence="1">Secreted</location>
    </subcellularLocation>
</comment>
<dbReference type="Pfam" id="PF17789">
    <property type="entry name" value="MG4"/>
    <property type="match status" value="1"/>
</dbReference>
<keyword evidence="4" id="KW-0808">Transferase</keyword>
<protein>
    <recommendedName>
        <fullName evidence="15">Gypsy retrotransposon integrase-like protein 1</fullName>
    </recommendedName>
</protein>
<dbReference type="InterPro" id="IPR011626">
    <property type="entry name" value="Alpha-macroglobulin_TED"/>
</dbReference>
<evidence type="ECO:0000259" key="17">
    <source>
        <dbReference type="PROSITE" id="PS50994"/>
    </source>
</evidence>
<dbReference type="InterPro" id="IPR001584">
    <property type="entry name" value="Integrase_cat-core"/>
</dbReference>
<dbReference type="STRING" id="8167.A0A484DL96"/>
<dbReference type="InterPro" id="IPR043502">
    <property type="entry name" value="DNA/RNA_pol_sf"/>
</dbReference>
<gene>
    <name evidence="18" type="ORF">EPR50_G00029470</name>
</gene>
<evidence type="ECO:0000256" key="2">
    <source>
        <dbReference type="ARBA" id="ARBA00010952"/>
    </source>
</evidence>
<dbReference type="InterPro" id="IPR040839">
    <property type="entry name" value="MG4"/>
</dbReference>
<dbReference type="InterPro" id="IPR009048">
    <property type="entry name" value="A-macroglobulin_rcpt-bd"/>
</dbReference>
<feature type="region of interest" description="Disordered" evidence="16">
    <location>
        <begin position="592"/>
        <end position="625"/>
    </location>
</feature>
<dbReference type="Pfam" id="PF17791">
    <property type="entry name" value="MG3"/>
    <property type="match status" value="1"/>
</dbReference>
<evidence type="ECO:0000256" key="6">
    <source>
        <dbReference type="ARBA" id="ARBA00022695"/>
    </source>
</evidence>
<dbReference type="GO" id="GO:0016787">
    <property type="term" value="F:hydrolase activity"/>
    <property type="evidence" value="ECO:0007669"/>
    <property type="project" value="UniProtKB-KW"/>
</dbReference>
<dbReference type="InterPro" id="IPR036595">
    <property type="entry name" value="A-macroglobulin_rcpt-bd_sf"/>
</dbReference>
<evidence type="ECO:0000256" key="13">
    <source>
        <dbReference type="ARBA" id="ARBA00023157"/>
    </source>
</evidence>
<dbReference type="Gene3D" id="2.60.40.1940">
    <property type="match status" value="1"/>
</dbReference>
<dbReference type="Pfam" id="PF07703">
    <property type="entry name" value="A2M_BRD"/>
    <property type="match status" value="1"/>
</dbReference>
<dbReference type="SMART" id="SM01419">
    <property type="entry name" value="Thiol-ester_cl"/>
    <property type="match status" value="1"/>
</dbReference>
<dbReference type="Gene3D" id="2.60.120.1540">
    <property type="match status" value="1"/>
</dbReference>
<evidence type="ECO:0000256" key="7">
    <source>
        <dbReference type="ARBA" id="ARBA00022722"/>
    </source>
</evidence>
<dbReference type="InterPro" id="IPR041373">
    <property type="entry name" value="RT_RNaseH"/>
</dbReference>
<dbReference type="SUPFAM" id="SSF81296">
    <property type="entry name" value="E set domains"/>
    <property type="match status" value="1"/>
</dbReference>
<dbReference type="Proteomes" id="UP000295070">
    <property type="component" value="Chromosome 3"/>
</dbReference>
<dbReference type="CDD" id="cd09274">
    <property type="entry name" value="RNase_HI_RT_Ty3"/>
    <property type="match status" value="1"/>
</dbReference>
<dbReference type="GO" id="GO:0003676">
    <property type="term" value="F:nucleic acid binding"/>
    <property type="evidence" value="ECO:0007669"/>
    <property type="project" value="InterPro"/>
</dbReference>
<dbReference type="Pfam" id="PF00665">
    <property type="entry name" value="rve"/>
    <property type="match status" value="1"/>
</dbReference>
<dbReference type="Gene3D" id="1.50.10.20">
    <property type="match status" value="1"/>
</dbReference>
<dbReference type="GO" id="GO:0015074">
    <property type="term" value="P:DNA integration"/>
    <property type="evidence" value="ECO:0007669"/>
    <property type="project" value="InterPro"/>
</dbReference>
<dbReference type="InterPro" id="IPR041588">
    <property type="entry name" value="Integrase_H2C2"/>
</dbReference>
<dbReference type="CDD" id="cd02897">
    <property type="entry name" value="A2M_2"/>
    <property type="match status" value="1"/>
</dbReference>
<dbReference type="GO" id="GO:0007399">
    <property type="term" value="P:nervous system development"/>
    <property type="evidence" value="ECO:0007669"/>
    <property type="project" value="UniProtKB-ARBA"/>
</dbReference>
<dbReference type="Gene3D" id="1.10.340.70">
    <property type="match status" value="1"/>
</dbReference>
<dbReference type="GO" id="GO:0003964">
    <property type="term" value="F:RNA-directed DNA polymerase activity"/>
    <property type="evidence" value="ECO:0007669"/>
    <property type="project" value="UniProtKB-KW"/>
</dbReference>
<evidence type="ECO:0000256" key="11">
    <source>
        <dbReference type="ARBA" id="ARBA00022900"/>
    </source>
</evidence>
<keyword evidence="19" id="KW-1185">Reference proteome</keyword>
<dbReference type="InterPro" id="IPR041555">
    <property type="entry name" value="MG3"/>
</dbReference>
<evidence type="ECO:0000256" key="4">
    <source>
        <dbReference type="ARBA" id="ARBA00022679"/>
    </source>
</evidence>
<evidence type="ECO:0000256" key="10">
    <source>
        <dbReference type="ARBA" id="ARBA00022801"/>
    </source>
</evidence>
<accession>A0A484DL96</accession>
<dbReference type="Gene3D" id="3.30.420.10">
    <property type="entry name" value="Ribonuclease H-like superfamily/Ribonuclease H"/>
    <property type="match status" value="1"/>
</dbReference>
<dbReference type="FunFam" id="1.50.10.20:FF:000001">
    <property type="entry name" value="CD109 isoform 1"/>
    <property type="match status" value="1"/>
</dbReference>
<dbReference type="Pfam" id="PF07678">
    <property type="entry name" value="TED_complement"/>
    <property type="match status" value="1"/>
</dbReference>
<dbReference type="Pfam" id="PF17917">
    <property type="entry name" value="RT_RNaseH"/>
    <property type="match status" value="1"/>
</dbReference>
<dbReference type="Gene3D" id="2.60.40.690">
    <property type="entry name" value="Alpha-macroglobulin, receptor-binding domain"/>
    <property type="match status" value="1"/>
</dbReference>
<dbReference type="FunFam" id="3.10.20.370:FF:000001">
    <property type="entry name" value="Retrovirus-related Pol polyprotein from transposon 17.6-like protein"/>
    <property type="match status" value="1"/>
</dbReference>
<dbReference type="Pfam" id="PF01835">
    <property type="entry name" value="MG2"/>
    <property type="match status" value="1"/>
</dbReference>
<dbReference type="FunFam" id="3.30.420.10:FF:000032">
    <property type="entry name" value="Retrovirus-related Pol polyprotein from transposon 297-like Protein"/>
    <property type="match status" value="1"/>
</dbReference>
<dbReference type="Gene3D" id="2.20.130.20">
    <property type="match status" value="1"/>
</dbReference>
<dbReference type="SUPFAM" id="SSF48239">
    <property type="entry name" value="Terpenoid cyclases/Protein prenyltransferases"/>
    <property type="match status" value="1"/>
</dbReference>
<dbReference type="Gene3D" id="2.60.40.10">
    <property type="entry name" value="Immunoglobulins"/>
    <property type="match status" value="2"/>
</dbReference>
<dbReference type="InterPro" id="IPR019742">
    <property type="entry name" value="MacrogloblnA2_CS"/>
</dbReference>
<dbReference type="EMBL" id="SCKG01000003">
    <property type="protein sequence ID" value="TDH15237.1"/>
    <property type="molecule type" value="Genomic_DNA"/>
</dbReference>
<keyword evidence="3" id="KW-0964">Secreted</keyword>
<reference evidence="18 19" key="1">
    <citation type="submission" date="2019-01" db="EMBL/GenBank/DDBJ databases">
        <title>A chromosome-scale genome assembly of the yellow perch, Perca flavescens.</title>
        <authorList>
            <person name="Feron R."/>
            <person name="Morvezen R."/>
            <person name="Bestin A."/>
            <person name="Haffray P."/>
            <person name="Klopp C."/>
            <person name="Zahm M."/>
            <person name="Cabau C."/>
            <person name="Roques C."/>
            <person name="Donnadieu C."/>
            <person name="Bouchez O."/>
            <person name="Christie M."/>
            <person name="Larson W."/>
            <person name="Guiguen Y."/>
        </authorList>
    </citation>
    <scope>NUCLEOTIDE SEQUENCE [LARGE SCALE GENOMIC DNA]</scope>
    <source>
        <strain evidence="18">YP-PL-M2</strain>
        <tissue evidence="18">Blood</tissue>
    </source>
</reference>
<feature type="domain" description="Integrase catalytic" evidence="17">
    <location>
        <begin position="276"/>
        <end position="435"/>
    </location>
</feature>
<dbReference type="SUPFAM" id="SSF56672">
    <property type="entry name" value="DNA/RNA polymerases"/>
    <property type="match status" value="1"/>
</dbReference>
<keyword evidence="7" id="KW-0540">Nuclease</keyword>
<proteinExistence type="inferred from homology"/>
<dbReference type="Gene3D" id="3.10.20.370">
    <property type="match status" value="1"/>
</dbReference>
<dbReference type="InterPro" id="IPR012337">
    <property type="entry name" value="RNaseH-like_sf"/>
</dbReference>
<keyword evidence="6" id="KW-0548">Nucleotidyltransferase</keyword>
<comment type="caution">
    <text evidence="18">The sequence shown here is derived from an EMBL/GenBank/DDBJ whole genome shotgun (WGS) entry which is preliminary data.</text>
</comment>
<dbReference type="Pfam" id="PF00207">
    <property type="entry name" value="A2M"/>
    <property type="match status" value="1"/>
</dbReference>
<dbReference type="InterPro" id="IPR002890">
    <property type="entry name" value="MG2"/>
</dbReference>
<dbReference type="InterPro" id="IPR041813">
    <property type="entry name" value="A2M_TED"/>
</dbReference>
<keyword evidence="13" id="KW-1015">Disulfide bond</keyword>
<keyword evidence="9" id="KW-0255">Endonuclease</keyword>
<dbReference type="InterPro" id="IPR050473">
    <property type="entry name" value="A2M/Complement_sys"/>
</dbReference>
<evidence type="ECO:0000256" key="12">
    <source>
        <dbReference type="ARBA" id="ARBA00022918"/>
    </source>
</evidence>
<dbReference type="Pfam" id="PF17921">
    <property type="entry name" value="Integrase_H2C2"/>
    <property type="match status" value="1"/>
</dbReference>
<keyword evidence="12" id="KW-0695">RNA-directed DNA polymerase</keyword>
<dbReference type="PANTHER" id="PTHR11412:SF160">
    <property type="entry name" value="ALPHA-2-MACROGLOBULIN-LIKE PROTEIN 1"/>
    <property type="match status" value="1"/>
</dbReference>
<dbReference type="FunFam" id="2.60.40.1930:FF:000001">
    <property type="entry name" value="CD109 isoform 3"/>
    <property type="match status" value="1"/>
</dbReference>
<dbReference type="Gene3D" id="2.60.40.1930">
    <property type="match status" value="2"/>
</dbReference>
<keyword evidence="10" id="KW-0378">Hydrolase</keyword>
<dbReference type="InterPro" id="IPR013783">
    <property type="entry name" value="Ig-like_fold"/>
</dbReference>
<keyword evidence="14" id="KW-0325">Glycoprotein</keyword>
<dbReference type="InterPro" id="IPR014756">
    <property type="entry name" value="Ig_E-set"/>
</dbReference>
<keyword evidence="8" id="KW-0732">Signal</keyword>
<dbReference type="InterPro" id="IPR047565">
    <property type="entry name" value="Alpha-macroglob_thiol-ester_cl"/>
</dbReference>
<evidence type="ECO:0000256" key="15">
    <source>
        <dbReference type="ARBA" id="ARBA00039658"/>
    </source>
</evidence>
<evidence type="ECO:0000256" key="16">
    <source>
        <dbReference type="SAM" id="MobiDB-lite"/>
    </source>
</evidence>
<evidence type="ECO:0000256" key="1">
    <source>
        <dbReference type="ARBA" id="ARBA00004613"/>
    </source>
</evidence>
<dbReference type="PANTHER" id="PTHR11412">
    <property type="entry name" value="MACROGLOBULIN / COMPLEMENT"/>
    <property type="match status" value="1"/>
</dbReference>
<organism evidence="18 19">
    <name type="scientific">Perca flavescens</name>
    <name type="common">American yellow perch</name>
    <name type="synonym">Morone flavescens</name>
    <dbReference type="NCBI Taxonomy" id="8167"/>
    <lineage>
        <taxon>Eukaryota</taxon>
        <taxon>Metazoa</taxon>
        <taxon>Chordata</taxon>
        <taxon>Craniata</taxon>
        <taxon>Vertebrata</taxon>
        <taxon>Euteleostomi</taxon>
        <taxon>Actinopterygii</taxon>
        <taxon>Neopterygii</taxon>
        <taxon>Teleostei</taxon>
        <taxon>Neoteleostei</taxon>
        <taxon>Acanthomorphata</taxon>
        <taxon>Eupercaria</taxon>
        <taxon>Perciformes</taxon>
        <taxon>Percoidei</taxon>
        <taxon>Percidae</taxon>
        <taxon>Percinae</taxon>
        <taxon>Perca</taxon>
    </lineage>
</organism>
<evidence type="ECO:0000256" key="14">
    <source>
        <dbReference type="ARBA" id="ARBA00023180"/>
    </source>
</evidence>
<keyword evidence="5" id="KW-0646">Protease inhibitor</keyword>